<dbReference type="GeneID" id="3257775"/>
<protein>
    <submittedName>
        <fullName evidence="1">Uncharacterized protein</fullName>
    </submittedName>
</protein>
<organism evidence="1 2">
    <name type="scientific">Cryptococcus deneoformans (strain JEC21 / ATCC MYA-565)</name>
    <name type="common">Cryptococcus neoformans var. neoformans serotype D</name>
    <dbReference type="NCBI Taxonomy" id="214684"/>
    <lineage>
        <taxon>Eukaryota</taxon>
        <taxon>Fungi</taxon>
        <taxon>Dikarya</taxon>
        <taxon>Basidiomycota</taxon>
        <taxon>Agaricomycotina</taxon>
        <taxon>Tremellomycetes</taxon>
        <taxon>Tremellales</taxon>
        <taxon>Cryptococcaceae</taxon>
        <taxon>Cryptococcus</taxon>
        <taxon>Cryptococcus neoformans species complex</taxon>
    </lineage>
</organism>
<dbReference type="PaxDb" id="214684-Q5KHH8"/>
<dbReference type="OrthoDB" id="10491930at2759"/>
<dbReference type="RefSeq" id="XP_024512955.1">
    <property type="nucleotide sequence ID" value="XM_024657132.1"/>
</dbReference>
<dbReference type="EMBL" id="AE017345">
    <property type="protein sequence ID" value="AAW43818.2"/>
    <property type="molecule type" value="Genomic_DNA"/>
</dbReference>
<gene>
    <name evidence="1" type="ordered locus">CNE00010</name>
</gene>
<name>Q5KHH8_CRYD1</name>
<accession>Q5KHH8</accession>
<dbReference type="KEGG" id="cne:CNE00010"/>
<keyword evidence="2" id="KW-1185">Reference proteome</keyword>
<dbReference type="Proteomes" id="UP000002149">
    <property type="component" value="Chromosome 5"/>
</dbReference>
<dbReference type="VEuPathDB" id="FungiDB:CNE00010"/>
<dbReference type="AlphaFoldDB" id="Q5KHH8"/>
<dbReference type="InParanoid" id="Q5KHH8"/>
<evidence type="ECO:0000313" key="2">
    <source>
        <dbReference type="Proteomes" id="UP000002149"/>
    </source>
</evidence>
<evidence type="ECO:0000313" key="1">
    <source>
        <dbReference type="EMBL" id="AAW43818.2"/>
    </source>
</evidence>
<sequence>MSAYISQHLTFRSISNVQHHRLHQTWSAVLSHTCRNAALYYLPGRLSTWTLLSTTPLPSIQILFLWPPWHLHREAKHL</sequence>
<reference evidence="1 2" key="1">
    <citation type="journal article" date="2005" name="Science">
        <title>The genome of the basidiomycetous yeast and human pathogen Cryptococcus neoformans.</title>
        <authorList>
            <person name="Loftus B.J."/>
            <person name="Fung E."/>
            <person name="Roncaglia P."/>
            <person name="Rowley D."/>
            <person name="Amedeo P."/>
            <person name="Bruno D."/>
            <person name="Vamathevan J."/>
            <person name="Miranda M."/>
            <person name="Anderson I.J."/>
            <person name="Fraser J.A."/>
            <person name="Allen J.E."/>
            <person name="Bosdet I.E."/>
            <person name="Brent M.R."/>
            <person name="Chiu R."/>
            <person name="Doering T.L."/>
            <person name="Donlin M.J."/>
            <person name="D'Souza C.A."/>
            <person name="Fox D.S."/>
            <person name="Grinberg V."/>
            <person name="Fu J."/>
            <person name="Fukushima M."/>
            <person name="Haas B.J."/>
            <person name="Huang J.C."/>
            <person name="Janbon G."/>
            <person name="Jones S.J."/>
            <person name="Koo H.L."/>
            <person name="Krzywinski M.I."/>
            <person name="Kwon-Chung J.K."/>
            <person name="Lengeler K.B."/>
            <person name="Maiti R."/>
            <person name="Marra M.A."/>
            <person name="Marra R.E."/>
            <person name="Mathewson C.A."/>
            <person name="Mitchell T.G."/>
            <person name="Pertea M."/>
            <person name="Riggs F.R."/>
            <person name="Salzberg S.L."/>
            <person name="Schein J.E."/>
            <person name="Shvartsbeyn A."/>
            <person name="Shin H."/>
            <person name="Shumway M."/>
            <person name="Specht C.A."/>
            <person name="Suh B.B."/>
            <person name="Tenney A."/>
            <person name="Utterback T.R."/>
            <person name="Wickes B.L."/>
            <person name="Wortman J.R."/>
            <person name="Wye N.H."/>
            <person name="Kronstad J.W."/>
            <person name="Lodge J.K."/>
            <person name="Heitman J."/>
            <person name="Davis R.W."/>
            <person name="Fraser C.M."/>
            <person name="Hyman R.W."/>
        </authorList>
    </citation>
    <scope>NUCLEOTIDE SEQUENCE [LARGE SCALE GENOMIC DNA]</scope>
    <source>
        <strain evidence="2">JEC21 / ATCC MYA-565</strain>
    </source>
</reference>
<proteinExistence type="predicted"/>